<protein>
    <submittedName>
        <fullName evidence="1">Uncharacterized protein</fullName>
    </submittedName>
</protein>
<sequence>MFKASLPNVPYQVRADTFLDIYEAKFDALIHSRRVYRAIGRAECIAGTGEFHAVIFGAITNSGSLSPSGFSTLILGCPDWSILGWNQNFFASYYSEQQLSLSRASRNQALNDMVQGAYTNWIDTRGRIIVNTSPSTIYSVPSQIGSRSYVELSNEFTSGTTVMINAVFHCNAQFDSKKKKVFTVEATEIQKIVPADMTRSPRVDTFAPKSESALIFVLRTSPRMKDNSTRGHLCQLCIAPLLAFRGERTISAVGFIGEAYINNQFKAAGASTQSWSK</sequence>
<proteinExistence type="predicted"/>
<evidence type="ECO:0000313" key="2">
    <source>
        <dbReference type="Proteomes" id="UP001215280"/>
    </source>
</evidence>
<dbReference type="EMBL" id="JARJLG010000032">
    <property type="protein sequence ID" value="KAJ7766546.1"/>
    <property type="molecule type" value="Genomic_DNA"/>
</dbReference>
<gene>
    <name evidence="1" type="ORF">DFH07DRAFT_769809</name>
</gene>
<dbReference type="AlphaFoldDB" id="A0AAD7NML1"/>
<name>A0AAD7NML1_9AGAR</name>
<organism evidence="1 2">
    <name type="scientific">Mycena maculata</name>
    <dbReference type="NCBI Taxonomy" id="230809"/>
    <lineage>
        <taxon>Eukaryota</taxon>
        <taxon>Fungi</taxon>
        <taxon>Dikarya</taxon>
        <taxon>Basidiomycota</taxon>
        <taxon>Agaricomycotina</taxon>
        <taxon>Agaricomycetes</taxon>
        <taxon>Agaricomycetidae</taxon>
        <taxon>Agaricales</taxon>
        <taxon>Marasmiineae</taxon>
        <taxon>Mycenaceae</taxon>
        <taxon>Mycena</taxon>
    </lineage>
</organism>
<dbReference type="Proteomes" id="UP001215280">
    <property type="component" value="Unassembled WGS sequence"/>
</dbReference>
<keyword evidence="2" id="KW-1185">Reference proteome</keyword>
<comment type="caution">
    <text evidence="1">The sequence shown here is derived from an EMBL/GenBank/DDBJ whole genome shotgun (WGS) entry which is preliminary data.</text>
</comment>
<accession>A0AAD7NML1</accession>
<reference evidence="1" key="1">
    <citation type="submission" date="2023-03" db="EMBL/GenBank/DDBJ databases">
        <title>Massive genome expansion in bonnet fungi (Mycena s.s.) driven by repeated elements and novel gene families across ecological guilds.</title>
        <authorList>
            <consortium name="Lawrence Berkeley National Laboratory"/>
            <person name="Harder C.B."/>
            <person name="Miyauchi S."/>
            <person name="Viragh M."/>
            <person name="Kuo A."/>
            <person name="Thoen E."/>
            <person name="Andreopoulos B."/>
            <person name="Lu D."/>
            <person name="Skrede I."/>
            <person name="Drula E."/>
            <person name="Henrissat B."/>
            <person name="Morin E."/>
            <person name="Kohler A."/>
            <person name="Barry K."/>
            <person name="LaButti K."/>
            <person name="Morin E."/>
            <person name="Salamov A."/>
            <person name="Lipzen A."/>
            <person name="Mereny Z."/>
            <person name="Hegedus B."/>
            <person name="Baldrian P."/>
            <person name="Stursova M."/>
            <person name="Weitz H."/>
            <person name="Taylor A."/>
            <person name="Grigoriev I.V."/>
            <person name="Nagy L.G."/>
            <person name="Martin F."/>
            <person name="Kauserud H."/>
        </authorList>
    </citation>
    <scope>NUCLEOTIDE SEQUENCE</scope>
    <source>
        <strain evidence="1">CBHHK188m</strain>
    </source>
</reference>
<evidence type="ECO:0000313" key="1">
    <source>
        <dbReference type="EMBL" id="KAJ7766546.1"/>
    </source>
</evidence>